<organism evidence="1 2">
    <name type="scientific">Rhizobium aethiopicum</name>
    <dbReference type="NCBI Taxonomy" id="1138170"/>
    <lineage>
        <taxon>Bacteria</taxon>
        <taxon>Pseudomonadati</taxon>
        <taxon>Pseudomonadota</taxon>
        <taxon>Alphaproteobacteria</taxon>
        <taxon>Hyphomicrobiales</taxon>
        <taxon>Rhizobiaceae</taxon>
        <taxon>Rhizobium/Agrobacterium group</taxon>
        <taxon>Rhizobium</taxon>
    </lineage>
</organism>
<evidence type="ECO:0000313" key="1">
    <source>
        <dbReference type="EMBL" id="MBB4193362.1"/>
    </source>
</evidence>
<reference evidence="1 2" key="1">
    <citation type="submission" date="2020-08" db="EMBL/GenBank/DDBJ databases">
        <title>Genomic Encyclopedia of Type Strains, Phase IV (KMG-V): Genome sequencing to study the core and pangenomes of soil and plant-associated prokaryotes.</title>
        <authorList>
            <person name="Whitman W."/>
        </authorList>
    </citation>
    <scope>NUCLEOTIDE SEQUENCE [LARGE SCALE GENOMIC DNA]</scope>
    <source>
        <strain evidence="1 2">SEMIA 4074</strain>
    </source>
</reference>
<dbReference type="Proteomes" id="UP000524492">
    <property type="component" value="Unassembled WGS sequence"/>
</dbReference>
<accession>A0A7W6MK14</accession>
<dbReference type="AlphaFoldDB" id="A0A7W6MK14"/>
<name>A0A7W6MK14_9HYPH</name>
<dbReference type="EMBL" id="JACIFV010000012">
    <property type="protein sequence ID" value="MBB4193362.1"/>
    <property type="molecule type" value="Genomic_DNA"/>
</dbReference>
<protein>
    <submittedName>
        <fullName evidence="1">Uncharacterized protein</fullName>
    </submittedName>
</protein>
<keyword evidence="2" id="KW-1185">Reference proteome</keyword>
<proteinExistence type="predicted"/>
<comment type="caution">
    <text evidence="1">The sequence shown here is derived from an EMBL/GenBank/DDBJ whole genome shotgun (WGS) entry which is preliminary data.</text>
</comment>
<evidence type="ECO:0000313" key="2">
    <source>
        <dbReference type="Proteomes" id="UP000524492"/>
    </source>
</evidence>
<sequence length="57" mass="6523">MPQPLRARRGYAGKAQESLTLRACESIDFSIFRFFDASQINDLALVKTTKILKIHRV</sequence>
<gene>
    <name evidence="1" type="ORF">GGD53_003528</name>
</gene>